<dbReference type="NCBIfam" id="TIGR02062">
    <property type="entry name" value="RNase_B"/>
    <property type="match status" value="1"/>
</dbReference>
<comment type="function">
    <text evidence="9">Involved in mRNA degradation. Hydrolyzes single-stranded polyribonucleotides processively in the 3' to 5' direction.</text>
</comment>
<accession>A0A376DFG8</accession>
<dbReference type="HAMAP" id="MF_01036">
    <property type="entry name" value="RNase_II"/>
    <property type="match status" value="1"/>
</dbReference>
<evidence type="ECO:0000313" key="13">
    <source>
        <dbReference type="Proteomes" id="UP000255248"/>
    </source>
</evidence>
<proteinExistence type="inferred from homology"/>
<dbReference type="Pfam" id="PF08206">
    <property type="entry name" value="OB_RNB"/>
    <property type="match status" value="1"/>
</dbReference>
<dbReference type="InterPro" id="IPR022966">
    <property type="entry name" value="RNase_II/R_CS"/>
</dbReference>
<dbReference type="Pfam" id="PF00773">
    <property type="entry name" value="RNB"/>
    <property type="match status" value="1"/>
</dbReference>
<gene>
    <name evidence="9 12" type="primary">rnb</name>
    <name evidence="12" type="ORF">NCTC12121_01822</name>
</gene>
<dbReference type="Proteomes" id="UP000255248">
    <property type="component" value="Unassembled WGS sequence"/>
</dbReference>
<evidence type="ECO:0000256" key="4">
    <source>
        <dbReference type="ARBA" id="ARBA00022490"/>
    </source>
</evidence>
<dbReference type="Pfam" id="PF00575">
    <property type="entry name" value="S1"/>
    <property type="match status" value="1"/>
</dbReference>
<evidence type="ECO:0000256" key="5">
    <source>
        <dbReference type="ARBA" id="ARBA00022722"/>
    </source>
</evidence>
<dbReference type="InterPro" id="IPR013223">
    <property type="entry name" value="RNase_B_OB_dom"/>
</dbReference>
<evidence type="ECO:0000256" key="8">
    <source>
        <dbReference type="ARBA" id="ARBA00022884"/>
    </source>
</evidence>
<evidence type="ECO:0000259" key="10">
    <source>
        <dbReference type="SMART" id="SM00357"/>
    </source>
</evidence>
<evidence type="ECO:0000256" key="2">
    <source>
        <dbReference type="ARBA" id="ARBA00004496"/>
    </source>
</evidence>
<evidence type="ECO:0000256" key="1">
    <source>
        <dbReference type="ARBA" id="ARBA00001849"/>
    </source>
</evidence>
<dbReference type="FunFam" id="2.40.50.140:FF:000079">
    <property type="entry name" value="Exoribonuclease 2"/>
    <property type="match status" value="1"/>
</dbReference>
<dbReference type="NCBIfam" id="TIGR00358">
    <property type="entry name" value="3_prime_RNase"/>
    <property type="match status" value="1"/>
</dbReference>
<feature type="domain" description="RNB" evidence="11">
    <location>
        <begin position="211"/>
        <end position="539"/>
    </location>
</feature>
<feature type="domain" description="Cold-shock" evidence="10">
    <location>
        <begin position="43"/>
        <end position="99"/>
    </location>
</feature>
<evidence type="ECO:0000259" key="11">
    <source>
        <dbReference type="SMART" id="SM00955"/>
    </source>
</evidence>
<dbReference type="GO" id="GO:0008859">
    <property type="term" value="F:exoribonuclease II activity"/>
    <property type="evidence" value="ECO:0007669"/>
    <property type="project" value="UniProtKB-UniRule"/>
</dbReference>
<dbReference type="PANTHER" id="PTHR23355">
    <property type="entry name" value="RIBONUCLEASE"/>
    <property type="match status" value="1"/>
</dbReference>
<name>A0A376DFG8_9GAMM</name>
<dbReference type="SMART" id="SM00357">
    <property type="entry name" value="CSP"/>
    <property type="match status" value="1"/>
</dbReference>
<evidence type="ECO:0000256" key="7">
    <source>
        <dbReference type="ARBA" id="ARBA00022839"/>
    </source>
</evidence>
<dbReference type="Gene3D" id="2.40.50.140">
    <property type="entry name" value="Nucleic acid-binding proteins"/>
    <property type="match status" value="2"/>
</dbReference>
<comment type="subcellular location">
    <subcellularLocation>
        <location evidence="2 9">Cytoplasm</location>
    </subcellularLocation>
</comment>
<sequence>MATTFLVVTIIYQPESLFHTMFQDNPLLAQLKQQLHSQTPRVEGVVKGTDKGFGFLEVDAQKSYFIPPPQMKKVMHGDRVRAAVQMDKEREIAEPEALIEPFLTRFVGRVQKKANEDRLSIIPDHPLLKDAIGCRPARGLERDFQQGDWVLAEMRRHPLKGDRNFFAEITAFITDGNDHFAPWWVTLTRHDLARQAPQWQAGEMLDEGLAREDLSALPFVTIDSASTEDMDDALYVAENADGSLKLTIAIADPTAYISADCPLDAEARQRAFTTYLPGFNIPMLPRDLSDDLCSLRAGQRRPVLACEVTIDSDGSLRDDIRFFSGWIESKAKLVYDQVSDWLEGCGDWQPSDETIAEQIRLLHRVANARTAWRQQHALVFRDRPDYRFILDENGDVRDIVAEPRRVANRIVEECMITANVCAALVLRERLGFGIYNTHTGFDPALVEQAVSLLAANDVAANAEALLTLEGFCTLRRHLDSLPSTFLDSRIRRFQTFAEISTEPGPHFGLGLEAYATWTSPIRKYGDMVNHRLLKALIANQPTTRPDAALTLQLAERRRQNRLAERDVGDWLYARFLKDKVNAPTPFQAEIIDISRGGMRVRLLENGAVAFVPASFIHAVRDELVCSQESGTIQVKGEVVFRQGDTVPVTLSEVRLDTRSLIARPFSA</sequence>
<dbReference type="GO" id="GO:0005829">
    <property type="term" value="C:cytosol"/>
    <property type="evidence" value="ECO:0007669"/>
    <property type="project" value="TreeGrafter"/>
</dbReference>
<keyword evidence="6 9" id="KW-0378">Hydrolase</keyword>
<keyword evidence="8 9" id="KW-0694">RNA-binding</keyword>
<evidence type="ECO:0000313" key="12">
    <source>
        <dbReference type="EMBL" id="STC88504.1"/>
    </source>
</evidence>
<dbReference type="InterPro" id="IPR050180">
    <property type="entry name" value="RNR_Ribonuclease"/>
</dbReference>
<dbReference type="InterPro" id="IPR012340">
    <property type="entry name" value="NA-bd_OB-fold"/>
</dbReference>
<dbReference type="NCBIfam" id="NF003455">
    <property type="entry name" value="PRK05054.1"/>
    <property type="match status" value="1"/>
</dbReference>
<keyword evidence="5 9" id="KW-0540">Nuclease</keyword>
<dbReference type="InterPro" id="IPR001900">
    <property type="entry name" value="RNase_II/R"/>
</dbReference>
<dbReference type="SUPFAM" id="SSF50249">
    <property type="entry name" value="Nucleic acid-binding proteins"/>
    <property type="match status" value="4"/>
</dbReference>
<dbReference type="Gene3D" id="2.40.50.640">
    <property type="match status" value="1"/>
</dbReference>
<dbReference type="STRING" id="93378.A9798_08820"/>
<dbReference type="PANTHER" id="PTHR23355:SF37">
    <property type="entry name" value="EXORIBONUCLEASE 2"/>
    <property type="match status" value="1"/>
</dbReference>
<dbReference type="EC" id="3.1.13.1" evidence="9"/>
<dbReference type="SMART" id="SM00955">
    <property type="entry name" value="RNB"/>
    <property type="match status" value="1"/>
</dbReference>
<dbReference type="GO" id="GO:0003723">
    <property type="term" value="F:RNA binding"/>
    <property type="evidence" value="ECO:0007669"/>
    <property type="project" value="UniProtKB-KW"/>
</dbReference>
<dbReference type="InterPro" id="IPR004476">
    <property type="entry name" value="RNase_II/RNase_R"/>
</dbReference>
<dbReference type="InterPro" id="IPR011129">
    <property type="entry name" value="CSD"/>
</dbReference>
<protein>
    <recommendedName>
        <fullName evidence="9">Exoribonuclease 2</fullName>
        <ecNumber evidence="9">3.1.13.1</ecNumber>
    </recommendedName>
    <alternativeName>
        <fullName evidence="9">Exoribonuclease II</fullName>
        <shortName evidence="9">RNase II</shortName>
        <shortName evidence="9">Ribonuclease II</shortName>
    </alternativeName>
</protein>
<comment type="catalytic activity">
    <reaction evidence="1 9">
        <text>Exonucleolytic cleavage in the 3'- to 5'-direction to yield nucleoside 5'-phosphates.</text>
        <dbReference type="EC" id="3.1.13.1"/>
    </reaction>
</comment>
<evidence type="ECO:0000256" key="6">
    <source>
        <dbReference type="ARBA" id="ARBA00022801"/>
    </source>
</evidence>
<dbReference type="EMBL" id="UFXZ01000001">
    <property type="protein sequence ID" value="STC88504.1"/>
    <property type="molecule type" value="Genomic_DNA"/>
</dbReference>
<organism evidence="12 13">
    <name type="scientific">Edwardsiella hoshinae</name>
    <dbReference type="NCBI Taxonomy" id="93378"/>
    <lineage>
        <taxon>Bacteria</taxon>
        <taxon>Pseudomonadati</taxon>
        <taxon>Pseudomonadota</taxon>
        <taxon>Gammaproteobacteria</taxon>
        <taxon>Enterobacterales</taxon>
        <taxon>Hafniaceae</taxon>
        <taxon>Edwardsiella</taxon>
    </lineage>
</organism>
<keyword evidence="4 9" id="KW-0963">Cytoplasm</keyword>
<keyword evidence="7 9" id="KW-0269">Exonuclease</keyword>
<evidence type="ECO:0000256" key="3">
    <source>
        <dbReference type="ARBA" id="ARBA00009925"/>
    </source>
</evidence>
<dbReference type="InterPro" id="IPR003029">
    <property type="entry name" value="S1_domain"/>
</dbReference>
<reference evidence="12 13" key="1">
    <citation type="submission" date="2018-06" db="EMBL/GenBank/DDBJ databases">
        <authorList>
            <consortium name="Pathogen Informatics"/>
            <person name="Doyle S."/>
        </authorList>
    </citation>
    <scope>NUCLEOTIDE SEQUENCE [LARGE SCALE GENOMIC DNA]</scope>
    <source>
        <strain evidence="12 13">NCTC12121</strain>
    </source>
</reference>
<dbReference type="GO" id="GO:0006402">
    <property type="term" value="P:mRNA catabolic process"/>
    <property type="evidence" value="ECO:0007669"/>
    <property type="project" value="UniProtKB-UniRule"/>
</dbReference>
<dbReference type="InterPro" id="IPR011804">
    <property type="entry name" value="RNase_II"/>
</dbReference>
<comment type="similarity">
    <text evidence="3 9">Belongs to the RNR ribonuclease family. RNase II subfamily.</text>
</comment>
<dbReference type="AlphaFoldDB" id="A0A376DFG8"/>
<evidence type="ECO:0000256" key="9">
    <source>
        <dbReference type="HAMAP-Rule" id="MF_01036"/>
    </source>
</evidence>
<dbReference type="PROSITE" id="PS01175">
    <property type="entry name" value="RIBONUCLEASE_II"/>
    <property type="match status" value="1"/>
</dbReference>